<organism evidence="2 3">
    <name type="scientific">Paracoccus contaminans</name>
    <dbReference type="NCBI Taxonomy" id="1945662"/>
    <lineage>
        <taxon>Bacteria</taxon>
        <taxon>Pseudomonadati</taxon>
        <taxon>Pseudomonadota</taxon>
        <taxon>Alphaproteobacteria</taxon>
        <taxon>Rhodobacterales</taxon>
        <taxon>Paracoccaceae</taxon>
        <taxon>Paracoccus</taxon>
    </lineage>
</organism>
<evidence type="ECO:0000313" key="3">
    <source>
        <dbReference type="Proteomes" id="UP000193017"/>
    </source>
</evidence>
<dbReference type="Proteomes" id="UP000193017">
    <property type="component" value="Chromosome"/>
</dbReference>
<evidence type="ECO:0000313" key="2">
    <source>
        <dbReference type="EMBL" id="ARJ69339.1"/>
    </source>
</evidence>
<dbReference type="AlphaFoldDB" id="A0A1W6CX37"/>
<feature type="region of interest" description="Disordered" evidence="1">
    <location>
        <begin position="42"/>
        <end position="78"/>
    </location>
</feature>
<protein>
    <submittedName>
        <fullName evidence="2">Uncharacterized protein</fullName>
    </submittedName>
</protein>
<evidence type="ECO:0000256" key="1">
    <source>
        <dbReference type="SAM" id="MobiDB-lite"/>
    </source>
</evidence>
<gene>
    <name evidence="2" type="ORF">B0A89_06560</name>
</gene>
<name>A0A1W6CX37_9RHOB</name>
<proteinExistence type="predicted"/>
<dbReference type="KEGG" id="pcon:B0A89_06560"/>
<accession>A0A1W6CX37</accession>
<dbReference type="EMBL" id="CP020612">
    <property type="protein sequence ID" value="ARJ69339.1"/>
    <property type="molecule type" value="Genomic_DNA"/>
</dbReference>
<reference evidence="2 3" key="1">
    <citation type="submission" date="2017-03" db="EMBL/GenBank/DDBJ databases">
        <title>Genome sequence of Paracoccus contaminans isolated from a water microcosm.</title>
        <authorList>
            <person name="Aurass P."/>
            <person name="Karste S."/>
            <person name="Trost E."/>
            <person name="Glaeser S.P."/>
            <person name="Kaempfer P."/>
            <person name="Flieger A."/>
        </authorList>
    </citation>
    <scope>NUCLEOTIDE SEQUENCE [LARGE SCALE GENOMIC DNA]</scope>
    <source>
        <strain evidence="3">RKI 16-01929T\LMG 29738T\CCM 8701T\CIP 111112T</strain>
    </source>
</reference>
<keyword evidence="3" id="KW-1185">Reference proteome</keyword>
<sequence length="78" mass="7536">MAIAGGLLAAFALGWLAGWLTLRAGGDAARATPAAALPVCDQPAQAPVQRPSGGGAAAETPADPGHAPGDLPQDRSAP</sequence>